<accession>A0A024FSJ1</accession>
<dbReference type="GO" id="GO:0003677">
    <property type="term" value="F:DNA binding"/>
    <property type="evidence" value="ECO:0007669"/>
    <property type="project" value="InterPro"/>
</dbReference>
<name>A0A024FSJ1_9CAUD</name>
<dbReference type="SMART" id="SM00465">
    <property type="entry name" value="GIYc"/>
    <property type="match status" value="1"/>
</dbReference>
<evidence type="ECO:0000259" key="5">
    <source>
        <dbReference type="PROSITE" id="PS50164"/>
    </source>
</evidence>
<reference evidence="6 7" key="1">
    <citation type="submission" date="2014-04" db="EMBL/GenBank/DDBJ databases">
        <title>Whole genome of SPG24 was analyzed in behalf of its correct identification and originality.</title>
        <authorList>
            <person name="Lee O.H."/>
        </authorList>
    </citation>
    <scope>NUCLEOTIDE SEQUENCE [LARGE SCALE GENOMIC DNA]</scope>
    <source>
        <strain evidence="6 7">SPG24</strain>
    </source>
</reference>
<dbReference type="PROSITE" id="PS50164">
    <property type="entry name" value="GIY_YIG"/>
    <property type="match status" value="1"/>
</dbReference>
<keyword evidence="7" id="KW-1185">Reference proteome</keyword>
<dbReference type="OrthoDB" id="13560at10239"/>
<protein>
    <recommendedName>
        <fullName evidence="5">GIY-YIG domain-containing protein</fullName>
    </recommendedName>
</protein>
<feature type="non-terminal residue" evidence="6">
    <location>
        <position position="1"/>
    </location>
</feature>
<dbReference type="InterPro" id="IPR000305">
    <property type="entry name" value="GIY-YIG_endonuc"/>
</dbReference>
<feature type="compositionally biased region" description="Basic and acidic residues" evidence="4">
    <location>
        <begin position="166"/>
        <end position="180"/>
    </location>
</feature>
<dbReference type="SUPFAM" id="SSF64496">
    <property type="entry name" value="DNA-binding domain of intron-encoded endonucleases"/>
    <property type="match status" value="2"/>
</dbReference>
<evidence type="ECO:0000313" key="6">
    <source>
        <dbReference type="EMBL" id="BAO79552.1"/>
    </source>
</evidence>
<feature type="region of interest" description="Disordered" evidence="4">
    <location>
        <begin position="166"/>
        <end position="198"/>
    </location>
</feature>
<dbReference type="GO" id="GO:0004519">
    <property type="term" value="F:endonuclease activity"/>
    <property type="evidence" value="ECO:0007669"/>
    <property type="project" value="InterPro"/>
</dbReference>
<dbReference type="NCBIfam" id="TIGR01453">
    <property type="entry name" value="grpIintron_endo"/>
    <property type="match status" value="1"/>
</dbReference>
<comment type="similarity">
    <text evidence="2">To endonucleases of group I introns of fungi and phage.</text>
</comment>
<dbReference type="CDD" id="cd10437">
    <property type="entry name" value="GIY-YIG_HE_I-TevI_like"/>
    <property type="match status" value="1"/>
</dbReference>
<feature type="domain" description="GIY-YIG" evidence="5">
    <location>
        <begin position="16"/>
        <end position="108"/>
    </location>
</feature>
<evidence type="ECO:0000313" key="7">
    <source>
        <dbReference type="Proteomes" id="UP000214715"/>
    </source>
</evidence>
<evidence type="ECO:0000256" key="1">
    <source>
        <dbReference type="ARBA" id="ARBA00001946"/>
    </source>
</evidence>
<sequence length="252" mass="29571">CRWQSRAKPSTRGGAYMNAVYRIINKTNGRFYIGSSSRFEARKRAHLNMLRRGVHHNKPIQEDYDKYGESCFDFEILKKCAEDTTRDDLFKEEQKFISASDDELLYNLYDNAHGMSYKGEKNPMFGKTHSDEIRRKLSEINSGENNPWYGNTEHMNKMRSKITKRFDGRKHTEETKEKMSKAHKGREKTEETRRKLSLNNGNNSGIVIDNVFYRSMSEASRQLNISRTTITSRVNNPRFKNYYRCSEGVETN</sequence>
<dbReference type="InterPro" id="IPR006350">
    <property type="entry name" value="Intron_endoG1"/>
</dbReference>
<dbReference type="Proteomes" id="UP000214715">
    <property type="component" value="Genome"/>
</dbReference>
<comment type="cofactor">
    <cofactor evidence="1">
        <name>Mg(2+)</name>
        <dbReference type="ChEBI" id="CHEBI:18420"/>
    </cofactor>
</comment>
<dbReference type="Gene3D" id="3.40.1440.10">
    <property type="entry name" value="GIY-YIG endonuclease"/>
    <property type="match status" value="1"/>
</dbReference>
<dbReference type="SMART" id="SM00496">
    <property type="entry name" value="IENR2"/>
    <property type="match status" value="3"/>
</dbReference>
<dbReference type="InterPro" id="IPR035901">
    <property type="entry name" value="GIY-YIG_endonuc_sf"/>
</dbReference>
<dbReference type="EMBL" id="AB930182">
    <property type="protein sequence ID" value="BAO79552.1"/>
    <property type="molecule type" value="Genomic_DNA"/>
</dbReference>
<proteinExistence type="predicted"/>
<dbReference type="InterPro" id="IPR003611">
    <property type="entry name" value="NUMOD3"/>
</dbReference>
<dbReference type="SUPFAM" id="SSF82771">
    <property type="entry name" value="GIY-YIG endonuclease"/>
    <property type="match status" value="1"/>
</dbReference>
<evidence type="ECO:0000256" key="4">
    <source>
        <dbReference type="SAM" id="MobiDB-lite"/>
    </source>
</evidence>
<dbReference type="Pfam" id="PF01541">
    <property type="entry name" value="GIY-YIG"/>
    <property type="match status" value="1"/>
</dbReference>
<dbReference type="Pfam" id="PF07460">
    <property type="entry name" value="NUMOD3"/>
    <property type="match status" value="2"/>
</dbReference>
<evidence type="ECO:0000256" key="3">
    <source>
        <dbReference type="ARBA" id="ARBA00022842"/>
    </source>
</evidence>
<keyword evidence="3" id="KW-0460">Magnesium</keyword>
<evidence type="ECO:0000256" key="2">
    <source>
        <dbReference type="ARBA" id="ARBA00010045"/>
    </source>
</evidence>
<organism evidence="6 7">
    <name type="scientific">Bacillus phage SPG24</name>
    <dbReference type="NCBI Taxonomy" id="1497851"/>
    <lineage>
        <taxon>Viruses</taxon>
        <taxon>Duplodnaviria</taxon>
        <taxon>Heunggongvirae</taxon>
        <taxon>Uroviricota</taxon>
        <taxon>Caudoviricetes</taxon>
        <taxon>Herelleviridae</taxon>
        <taxon>Bastillevirinae</taxon>
        <taxon>Nitunavirus</taxon>
        <taxon>Nitunavirus SPG24</taxon>
    </lineage>
</organism>